<evidence type="ECO:0000256" key="1">
    <source>
        <dbReference type="ARBA" id="ARBA00010759"/>
    </source>
</evidence>
<evidence type="ECO:0000313" key="5">
    <source>
        <dbReference type="Proteomes" id="UP000240830"/>
    </source>
</evidence>
<comment type="catalytic activity">
    <reaction evidence="3">
        <text>N-terminal N-formyl-L-methionyl-[peptide] + H2O = N-terminal L-methionyl-[peptide] + formate</text>
        <dbReference type="Rhea" id="RHEA:24420"/>
        <dbReference type="Rhea" id="RHEA-COMP:10639"/>
        <dbReference type="Rhea" id="RHEA-COMP:10640"/>
        <dbReference type="ChEBI" id="CHEBI:15377"/>
        <dbReference type="ChEBI" id="CHEBI:15740"/>
        <dbReference type="ChEBI" id="CHEBI:49298"/>
        <dbReference type="ChEBI" id="CHEBI:64731"/>
        <dbReference type="EC" id="3.5.1.88"/>
    </reaction>
</comment>
<dbReference type="GO" id="GO:0042586">
    <property type="term" value="F:peptide deformylase activity"/>
    <property type="evidence" value="ECO:0007669"/>
    <property type="project" value="UniProtKB-EC"/>
</dbReference>
<evidence type="ECO:0000256" key="2">
    <source>
        <dbReference type="ARBA" id="ARBA00012175"/>
    </source>
</evidence>
<proteinExistence type="inferred from homology"/>
<keyword evidence="3" id="KW-0648">Protein biosynthesis</keyword>
<comment type="function">
    <text evidence="3">Removes the formyl group from the N-terminal Met of newly synthesized proteins.</text>
</comment>
<organism evidence="4 5">
    <name type="scientific">Paramicrosporidium saccamoebae</name>
    <dbReference type="NCBI Taxonomy" id="1246581"/>
    <lineage>
        <taxon>Eukaryota</taxon>
        <taxon>Fungi</taxon>
        <taxon>Fungi incertae sedis</taxon>
        <taxon>Cryptomycota</taxon>
        <taxon>Cryptomycota incertae sedis</taxon>
        <taxon>Paramicrosporidium</taxon>
    </lineage>
</organism>
<evidence type="ECO:0000256" key="3">
    <source>
        <dbReference type="RuleBase" id="RU362111"/>
    </source>
</evidence>
<accession>A0A2H9TGB1</accession>
<dbReference type="InterPro" id="IPR036821">
    <property type="entry name" value="Peptide_deformylase_sf"/>
</dbReference>
<comment type="caution">
    <text evidence="4">The sequence shown here is derived from an EMBL/GenBank/DDBJ whole genome shotgun (WGS) entry which is preliminary data.</text>
</comment>
<comment type="similarity">
    <text evidence="1 3">Belongs to the polypeptide deformylase family.</text>
</comment>
<dbReference type="STRING" id="1246581.A0A2H9TGB1"/>
<dbReference type="Pfam" id="PF01327">
    <property type="entry name" value="Pep_deformylase"/>
    <property type="match status" value="1"/>
</dbReference>
<dbReference type="PRINTS" id="PR01576">
    <property type="entry name" value="PDEFORMYLASE"/>
</dbReference>
<dbReference type="Proteomes" id="UP000240830">
    <property type="component" value="Unassembled WGS sequence"/>
</dbReference>
<dbReference type="PANTHER" id="PTHR10458:SF22">
    <property type="entry name" value="PEPTIDE DEFORMYLASE"/>
    <property type="match status" value="1"/>
</dbReference>
<keyword evidence="5" id="KW-1185">Reference proteome</keyword>
<name>A0A2H9TGB1_9FUNG</name>
<reference evidence="4 5" key="1">
    <citation type="submission" date="2016-10" db="EMBL/GenBank/DDBJ databases">
        <title>The genome of Paramicrosporidium saccamoebae is the missing link in understanding Cryptomycota and Microsporidia evolution.</title>
        <authorList>
            <person name="Quandt C.A."/>
            <person name="Beaudet D."/>
            <person name="Corsaro D."/>
            <person name="Michel R."/>
            <person name="Corradi N."/>
            <person name="James T."/>
        </authorList>
    </citation>
    <scope>NUCLEOTIDE SEQUENCE [LARGE SCALE GENOMIC DNA]</scope>
    <source>
        <strain evidence="4 5">KSL3</strain>
    </source>
</reference>
<dbReference type="PANTHER" id="PTHR10458">
    <property type="entry name" value="PEPTIDE DEFORMYLASE"/>
    <property type="match status" value="1"/>
</dbReference>
<gene>
    <name evidence="4" type="ORF">PSACC_03392</name>
</gene>
<keyword evidence="3" id="KW-0378">Hydrolase</keyword>
<dbReference type="Gene3D" id="3.90.45.10">
    <property type="entry name" value="Peptide deformylase"/>
    <property type="match status" value="1"/>
</dbReference>
<dbReference type="AlphaFoldDB" id="A0A2H9TGB1"/>
<evidence type="ECO:0000313" key="4">
    <source>
        <dbReference type="EMBL" id="PJF16818.1"/>
    </source>
</evidence>
<dbReference type="GO" id="GO:0006412">
    <property type="term" value="P:translation"/>
    <property type="evidence" value="ECO:0007669"/>
    <property type="project" value="UniProtKB-KW"/>
</dbReference>
<dbReference type="SUPFAM" id="SSF56420">
    <property type="entry name" value="Peptide deformylase"/>
    <property type="match status" value="1"/>
</dbReference>
<protein>
    <recommendedName>
        <fullName evidence="2 3">Peptide deformylase</fullName>
        <ecNumber evidence="2 3">3.5.1.88</ecNumber>
    </recommendedName>
</protein>
<sequence>MVPTGVVPPNRGFRSRWGHVTFWSAPCAILVAFPSHYTPTTAPSCQEPGLALRAVGICAPQLGFDFCLLAWRDYYGKIRFLCNPKITPLGTETFSLREGCLSSPGLRHEVIRTRDIVVNGVDLEMKPVKYNLSKLDAAIIQHEMDHLEGRPWPPQIK</sequence>
<keyword evidence="3" id="KW-0479">Metal-binding</keyword>
<dbReference type="GO" id="GO:0046872">
    <property type="term" value="F:metal ion binding"/>
    <property type="evidence" value="ECO:0007669"/>
    <property type="project" value="UniProtKB-KW"/>
</dbReference>
<dbReference type="EMBL" id="MTSL01000206">
    <property type="protein sequence ID" value="PJF16818.1"/>
    <property type="molecule type" value="Genomic_DNA"/>
</dbReference>
<dbReference type="OrthoDB" id="276063at2759"/>
<dbReference type="EC" id="3.5.1.88" evidence="2 3"/>
<dbReference type="InterPro" id="IPR023635">
    <property type="entry name" value="Peptide_deformylase"/>
</dbReference>